<protein>
    <submittedName>
        <fullName evidence="2">Oleate hydratase</fullName>
        <ecNumber evidence="2">4.2.1.53</ecNumber>
    </submittedName>
</protein>
<dbReference type="InterPro" id="IPR010354">
    <property type="entry name" value="Oleate_hydratase"/>
</dbReference>
<dbReference type="InterPro" id="IPR036188">
    <property type="entry name" value="FAD/NAD-bd_sf"/>
</dbReference>
<keyword evidence="1" id="KW-1133">Transmembrane helix</keyword>
<dbReference type="AlphaFoldDB" id="A0A7G9WDY7"/>
<keyword evidence="2" id="KW-0456">Lyase</keyword>
<reference evidence="2 3" key="1">
    <citation type="submission" date="2020-08" db="EMBL/GenBank/DDBJ databases">
        <authorList>
            <person name="Ren C."/>
            <person name="Gu Y."/>
            <person name="Xu Y."/>
        </authorList>
    </citation>
    <scope>NUCLEOTIDE SEQUENCE [LARGE SCALE GENOMIC DNA]</scope>
    <source>
        <strain evidence="2 3">LBM18003</strain>
    </source>
</reference>
<keyword evidence="1" id="KW-0472">Membrane</keyword>
<feature type="transmembrane region" description="Helical" evidence="1">
    <location>
        <begin position="21"/>
        <end position="38"/>
    </location>
</feature>
<dbReference type="PANTHER" id="PTHR37417">
    <property type="entry name" value="67 KDA MYOSIN-CROSS-REACTIVE ANTIGEN FAMILY PROTEIN (AFU_ORTHOLOGUE AFUA_5G09970)"/>
    <property type="match status" value="1"/>
</dbReference>
<dbReference type="EC" id="4.2.1.53" evidence="2"/>
<dbReference type="EMBL" id="CP060696">
    <property type="protein sequence ID" value="QNO16899.1"/>
    <property type="molecule type" value="Genomic_DNA"/>
</dbReference>
<dbReference type="Gene3D" id="3.30.9.80">
    <property type="match status" value="1"/>
</dbReference>
<organism evidence="2 3">
    <name type="scientific">Caproicibacterium amylolyticum</name>
    <dbReference type="NCBI Taxonomy" id="2766537"/>
    <lineage>
        <taxon>Bacteria</taxon>
        <taxon>Bacillati</taxon>
        <taxon>Bacillota</taxon>
        <taxon>Clostridia</taxon>
        <taxon>Eubacteriales</taxon>
        <taxon>Oscillospiraceae</taxon>
        <taxon>Caproicibacterium</taxon>
    </lineage>
</organism>
<accession>A0A7G9WDY7</accession>
<proteinExistence type="predicted"/>
<dbReference type="Gene3D" id="3.50.50.60">
    <property type="entry name" value="FAD/NAD(P)-binding domain"/>
    <property type="match status" value="2"/>
</dbReference>
<evidence type="ECO:0000313" key="3">
    <source>
        <dbReference type="Proteomes" id="UP000516046"/>
    </source>
</evidence>
<dbReference type="PANTHER" id="PTHR37417:SF3">
    <property type="entry name" value="MYOSIN-CROSSREACTIVE PROTEIN"/>
    <property type="match status" value="1"/>
</dbReference>
<dbReference type="GO" id="GO:0006631">
    <property type="term" value="P:fatty acid metabolic process"/>
    <property type="evidence" value="ECO:0007669"/>
    <property type="project" value="InterPro"/>
</dbReference>
<evidence type="ECO:0000313" key="2">
    <source>
        <dbReference type="EMBL" id="QNO16899.1"/>
    </source>
</evidence>
<dbReference type="RefSeq" id="WP_212505966.1">
    <property type="nucleotide sequence ID" value="NZ_CP060696.1"/>
</dbReference>
<evidence type="ECO:0000256" key="1">
    <source>
        <dbReference type="SAM" id="Phobius"/>
    </source>
</evidence>
<dbReference type="KEGG" id="caml:H6X83_07910"/>
<dbReference type="NCBIfam" id="NF010584">
    <property type="entry name" value="PRK13977.1"/>
    <property type="match status" value="1"/>
</dbReference>
<gene>
    <name evidence="2" type="ORF">H6X83_07910</name>
</gene>
<name>A0A7G9WDY7_9FIRM</name>
<keyword evidence="1" id="KW-0812">Transmembrane</keyword>
<dbReference type="GO" id="GO:0071949">
    <property type="term" value="F:FAD binding"/>
    <property type="evidence" value="ECO:0007669"/>
    <property type="project" value="InterPro"/>
</dbReference>
<sequence>MNIYSTMYRPRKPEGIEERKAYIVGGGLAGLAAAAFLVDDAGMPGENITILEKRNDVGGSMDGMRNEFGYLCRGEREMEPYMECLWYLFSKVPSLESKGRSVLDDIVEFNREEPIHSECRVLVNRGERYSKVHDYRLSQKDMADMQHFLSLPESALEDKKVSDIFDDSFFKSSCWINFHSCLAFKTYHSALECQRYFQRFALEVRHEYLEGIIHTKYCEYDAMIKPLMTWLCSKGVKTAYNCWAYDIEMDAACNTAKALLVRQGEKESTISMDEKDIVLVTNGSMTTNSAFGDNQTVAPTNRSTDDLGAFTLWQNLARKNEKFGHPEKFVGQIDKTKWVSFMPTIKGYPELVRRIEEMTGSKAGTGGAITILDSNWDMSFELHHNPFFLNQKDDEQVMWGYGCYGEKEGNYVKKPMCECTGNEIMTELLYHLNMLDIKDEVLQHSYISTCMMPYVTSQFMPRKITDRPKNVPDGCTNIGFLGQYVEVPEDVVFTVEMSVRTGLMAVYQLTGLEKDVLEVYPSKYDVRYIVERLKKFAGKTAADRLTVDDVPAIQNLNEDQMKHMAIAMLNSYPPYYHMYLGRDQTVPLKESVLHPKAPLSK</sequence>
<dbReference type="Pfam" id="PF06100">
    <property type="entry name" value="MCRA"/>
    <property type="match status" value="1"/>
</dbReference>
<dbReference type="GO" id="GO:0050151">
    <property type="term" value="F:oleate hydratase activity"/>
    <property type="evidence" value="ECO:0007669"/>
    <property type="project" value="UniProtKB-EC"/>
</dbReference>
<keyword evidence="3" id="KW-1185">Reference proteome</keyword>
<dbReference type="Proteomes" id="UP000516046">
    <property type="component" value="Chromosome"/>
</dbReference>
<dbReference type="SUPFAM" id="SSF51905">
    <property type="entry name" value="FAD/NAD(P)-binding domain"/>
    <property type="match status" value="1"/>
</dbReference>